<reference evidence="1" key="1">
    <citation type="submission" date="2021-03" db="EMBL/GenBank/DDBJ databases">
        <title>Draft genome sequence of rust myrtle Austropuccinia psidii MF-1, a brazilian biotype.</title>
        <authorList>
            <person name="Quecine M.C."/>
            <person name="Pachon D.M.R."/>
            <person name="Bonatelli M.L."/>
            <person name="Correr F.H."/>
            <person name="Franceschini L.M."/>
            <person name="Leite T.F."/>
            <person name="Margarido G.R.A."/>
            <person name="Almeida C.A."/>
            <person name="Ferrarezi J.A."/>
            <person name="Labate C.A."/>
        </authorList>
    </citation>
    <scope>NUCLEOTIDE SEQUENCE</scope>
    <source>
        <strain evidence="1">MF-1</strain>
    </source>
</reference>
<evidence type="ECO:0000313" key="2">
    <source>
        <dbReference type="Proteomes" id="UP000765509"/>
    </source>
</evidence>
<proteinExistence type="predicted"/>
<name>A0A9Q3EBK4_9BASI</name>
<dbReference type="Proteomes" id="UP000765509">
    <property type="component" value="Unassembled WGS sequence"/>
</dbReference>
<organism evidence="1 2">
    <name type="scientific">Austropuccinia psidii MF-1</name>
    <dbReference type="NCBI Taxonomy" id="1389203"/>
    <lineage>
        <taxon>Eukaryota</taxon>
        <taxon>Fungi</taxon>
        <taxon>Dikarya</taxon>
        <taxon>Basidiomycota</taxon>
        <taxon>Pucciniomycotina</taxon>
        <taxon>Pucciniomycetes</taxon>
        <taxon>Pucciniales</taxon>
        <taxon>Sphaerophragmiaceae</taxon>
        <taxon>Austropuccinia</taxon>
    </lineage>
</organism>
<protein>
    <submittedName>
        <fullName evidence="1">Uncharacterized protein</fullName>
    </submittedName>
</protein>
<evidence type="ECO:0000313" key="1">
    <source>
        <dbReference type="EMBL" id="MBW0518324.1"/>
    </source>
</evidence>
<gene>
    <name evidence="1" type="ORF">O181_058039</name>
</gene>
<dbReference type="AlphaFoldDB" id="A0A9Q3EBK4"/>
<dbReference type="EMBL" id="AVOT02026558">
    <property type="protein sequence ID" value="MBW0518324.1"/>
    <property type="molecule type" value="Genomic_DNA"/>
</dbReference>
<dbReference type="OrthoDB" id="2504546at2759"/>
<comment type="caution">
    <text evidence="1">The sequence shown here is derived from an EMBL/GenBank/DDBJ whole genome shotgun (WGS) entry which is preliminary data.</text>
</comment>
<keyword evidence="2" id="KW-1185">Reference proteome</keyword>
<accession>A0A9Q3EBK4</accession>
<sequence length="139" mass="15482">MMANALDEESKPLVELNASYDELEDPYELERLRIRREVLQILADVSHGIDLNKQSNQTVMAIMRLALFFLSNLPNQINHTAYGGGELGEELGTLKPGQELSPVTLVRLRSLLMVPSHVDTGLSLISKIATLDGNRKKIE</sequence>